<comment type="catalytic activity">
    <reaction evidence="1">
        <text>Thiol-dependent hydrolysis of ester, thioester, amide, peptide and isopeptide bonds formed by the C-terminal Gly of ubiquitin (a 76-residue protein attached to proteins as an intracellular targeting signal).</text>
        <dbReference type="EC" id="3.4.19.12"/>
    </reaction>
</comment>
<dbReference type="GO" id="GO:0016787">
    <property type="term" value="F:hydrolase activity"/>
    <property type="evidence" value="ECO:0007669"/>
    <property type="project" value="UniProtKB-KW"/>
</dbReference>
<feature type="compositionally biased region" description="Polar residues" evidence="8">
    <location>
        <begin position="71"/>
        <end position="91"/>
    </location>
</feature>
<keyword evidence="11" id="KW-1185">Reference proteome</keyword>
<dbReference type="Gene3D" id="3.30.2230.10">
    <property type="entry name" value="DUSP-like"/>
    <property type="match status" value="1"/>
</dbReference>
<dbReference type="PROSITE" id="PS50235">
    <property type="entry name" value="USP_3"/>
    <property type="match status" value="1"/>
</dbReference>
<dbReference type="Proteomes" id="UP001652625">
    <property type="component" value="Chromosome 12"/>
</dbReference>
<dbReference type="SUPFAM" id="SSF54001">
    <property type="entry name" value="Cysteine proteinases"/>
    <property type="match status" value="1"/>
</dbReference>
<feature type="region of interest" description="Disordered" evidence="8">
    <location>
        <begin position="56"/>
        <end position="91"/>
    </location>
</feature>
<dbReference type="InterPro" id="IPR028889">
    <property type="entry name" value="USP"/>
</dbReference>
<dbReference type="CDD" id="cd02674">
    <property type="entry name" value="Peptidase_C19R"/>
    <property type="match status" value="1"/>
</dbReference>
<keyword evidence="7" id="KW-0788">Thiol protease</keyword>
<protein>
    <recommendedName>
        <fullName evidence="3">ubiquitinyl hydrolase 1</fullName>
        <ecNumber evidence="3">3.4.19.12</ecNumber>
    </recommendedName>
</protein>
<evidence type="ECO:0000256" key="8">
    <source>
        <dbReference type="SAM" id="MobiDB-lite"/>
    </source>
</evidence>
<dbReference type="SUPFAM" id="SSF143791">
    <property type="entry name" value="DUSP-like"/>
    <property type="match status" value="1"/>
</dbReference>
<proteinExistence type="inferred from homology"/>
<dbReference type="Gene3D" id="3.90.70.10">
    <property type="entry name" value="Cysteine proteinases"/>
    <property type="match status" value="2"/>
</dbReference>
<evidence type="ECO:0000256" key="3">
    <source>
        <dbReference type="ARBA" id="ARBA00012759"/>
    </source>
</evidence>
<keyword evidence="4" id="KW-0645">Protease</keyword>
<evidence type="ECO:0000313" key="11">
    <source>
        <dbReference type="Proteomes" id="UP001652625"/>
    </source>
</evidence>
<dbReference type="Pfam" id="PF06337">
    <property type="entry name" value="DUSP"/>
    <property type="match status" value="1"/>
</dbReference>
<dbReference type="RefSeq" id="XP_065667379.1">
    <property type="nucleotide sequence ID" value="XM_065811307.1"/>
</dbReference>
<dbReference type="PROSITE" id="PS00973">
    <property type="entry name" value="USP_2"/>
    <property type="match status" value="1"/>
</dbReference>
<evidence type="ECO:0000256" key="2">
    <source>
        <dbReference type="ARBA" id="ARBA00009085"/>
    </source>
</evidence>
<dbReference type="InterPro" id="IPR038765">
    <property type="entry name" value="Papain-like_cys_pep_sf"/>
</dbReference>
<evidence type="ECO:0000256" key="6">
    <source>
        <dbReference type="ARBA" id="ARBA00022801"/>
    </source>
</evidence>
<feature type="compositionally biased region" description="Polar residues" evidence="8">
    <location>
        <begin position="155"/>
        <end position="171"/>
    </location>
</feature>
<keyword evidence="6 12" id="KW-0378">Hydrolase</keyword>
<gene>
    <name evidence="12" type="primary">LOC100203798</name>
</gene>
<dbReference type="EC" id="3.4.19.12" evidence="3"/>
<dbReference type="GeneID" id="100203798"/>
<organism evidence="11 12">
    <name type="scientific">Hydra vulgaris</name>
    <name type="common">Hydra</name>
    <name type="synonym">Hydra attenuata</name>
    <dbReference type="NCBI Taxonomy" id="6087"/>
    <lineage>
        <taxon>Eukaryota</taxon>
        <taxon>Metazoa</taxon>
        <taxon>Cnidaria</taxon>
        <taxon>Hydrozoa</taxon>
        <taxon>Hydroidolina</taxon>
        <taxon>Anthoathecata</taxon>
        <taxon>Aplanulata</taxon>
        <taxon>Hydridae</taxon>
        <taxon>Hydra</taxon>
    </lineage>
</organism>
<dbReference type="SMART" id="SM00695">
    <property type="entry name" value="DUSP"/>
    <property type="match status" value="1"/>
</dbReference>
<feature type="region of interest" description="Disordered" evidence="8">
    <location>
        <begin position="412"/>
        <end position="438"/>
    </location>
</feature>
<dbReference type="InterPro" id="IPR001394">
    <property type="entry name" value="Peptidase_C19_UCH"/>
</dbReference>
<feature type="region of interest" description="Disordered" evidence="8">
    <location>
        <begin position="139"/>
        <end position="173"/>
    </location>
</feature>
<dbReference type="InterPro" id="IPR050185">
    <property type="entry name" value="Ub_carboxyl-term_hydrolase"/>
</dbReference>
<evidence type="ECO:0000259" key="10">
    <source>
        <dbReference type="PROSITE" id="PS51283"/>
    </source>
</evidence>
<feature type="domain" description="DUSP" evidence="10">
    <location>
        <begin position="202"/>
        <end position="308"/>
    </location>
</feature>
<comment type="similarity">
    <text evidence="2">Belongs to the peptidase C19 family.</text>
</comment>
<evidence type="ECO:0000256" key="1">
    <source>
        <dbReference type="ARBA" id="ARBA00000707"/>
    </source>
</evidence>
<feature type="compositionally biased region" description="Acidic residues" evidence="8">
    <location>
        <begin position="143"/>
        <end position="153"/>
    </location>
</feature>
<dbReference type="InterPro" id="IPR028135">
    <property type="entry name" value="Ub_USP-typ"/>
</dbReference>
<dbReference type="Pfam" id="PF00443">
    <property type="entry name" value="UCH"/>
    <property type="match status" value="1"/>
</dbReference>
<feature type="domain" description="USP" evidence="9">
    <location>
        <begin position="450"/>
        <end position="1098"/>
    </location>
</feature>
<evidence type="ECO:0000313" key="12">
    <source>
        <dbReference type="RefSeq" id="XP_065667379.1"/>
    </source>
</evidence>
<dbReference type="InterPro" id="IPR035927">
    <property type="entry name" value="DUSP-like_sf"/>
</dbReference>
<evidence type="ECO:0000259" key="9">
    <source>
        <dbReference type="PROSITE" id="PS50235"/>
    </source>
</evidence>
<feature type="compositionally biased region" description="Low complexity" evidence="8">
    <location>
        <begin position="418"/>
        <end position="438"/>
    </location>
</feature>
<dbReference type="Gene3D" id="3.10.20.90">
    <property type="entry name" value="Phosphatidylinositol 3-kinase Catalytic Subunit, Chain A, domain 1"/>
    <property type="match status" value="1"/>
</dbReference>
<dbReference type="PROSITE" id="PS51283">
    <property type="entry name" value="DUSP"/>
    <property type="match status" value="1"/>
</dbReference>
<reference evidence="12" key="1">
    <citation type="submission" date="2025-08" db="UniProtKB">
        <authorList>
            <consortium name="RefSeq"/>
        </authorList>
    </citation>
    <scope>IDENTIFICATION</scope>
</reference>
<keyword evidence="5" id="KW-0833">Ubl conjugation pathway</keyword>
<dbReference type="InterPro" id="IPR018200">
    <property type="entry name" value="USP_CS"/>
</dbReference>
<dbReference type="InterPro" id="IPR006615">
    <property type="entry name" value="Pept_C19_DUSP"/>
</dbReference>
<dbReference type="PANTHER" id="PTHR21646">
    <property type="entry name" value="UBIQUITIN CARBOXYL-TERMINAL HYDROLASE"/>
    <property type="match status" value="1"/>
</dbReference>
<dbReference type="PROSITE" id="PS00972">
    <property type="entry name" value="USP_1"/>
    <property type="match status" value="1"/>
</dbReference>
<accession>A0ABM4CZJ2</accession>
<dbReference type="PANTHER" id="PTHR21646:SF24">
    <property type="entry name" value="UBIQUITIN CARBOXYL-TERMINAL HYDROLASE"/>
    <property type="match status" value="1"/>
</dbReference>
<evidence type="ECO:0000256" key="7">
    <source>
        <dbReference type="ARBA" id="ARBA00022807"/>
    </source>
</evidence>
<evidence type="ECO:0000256" key="4">
    <source>
        <dbReference type="ARBA" id="ARBA00022670"/>
    </source>
</evidence>
<name>A0ABM4CZJ2_HYDVU</name>
<sequence>MTVNNTKDDGRDYELKVFNGEDRLHISKEQNETENDAINSQISDGKKCMVVNQTKDDGSEMDMEESNSENHQNTLKNQKETASQSNEGNNCMVVNQTKDDGSEMDMEESNCENHQNTLKNQNETANQSNEGNNCMAVNQTTDDGGEMDTEESDCANHQNSLKNQKETVNQSNERDNCMTLNQKTDDCSEMELVESNDENPLHILKKQKETVNRAINSQLSEGDNWYLLDNRWYTQWIKYVDLEDPSALESSNPGPIDNSGIIDQKSGMLKEHLLERNDYQIINDDGWIALKNCYGLMPNQEPICRKVVQHGLYMKEKKLEVYLIELKLCSFNDMDNIVLKSFSKVSTIADVLHEAKKLLHIPEETETRVWSKLMQNTYEIITRMESTLQDNTITSGQMLVLELKSKNGEWTRQTRNRSFSGSSSTNTSDQVSSYSSMSYEQHRTTKPGLCGLANIGNTCFMNSALQCLSNTIPLTKYFLSNTYKHELNPNNPLGMQGKIAETYAELIHHVWGSNTYFTPRNFKMQVGRFAPQFSGYQQQDSHELLAFLLDGLHEDLNRVKQKPYIELQDDKGRPDEICAEEAWSNHTLRNSSIIVDLFHGLFKSTVKCPVCQKKSMTFDPFCYLSLPLPIKKERNLGIKFVPLDTSKTPLKVKVTVPKLGNILDLTSAVGNLTSTDPNKLMVADVFGSKFHKIYEPNESLSQITDRDDITIYEVPFNLSNSKNENILFLPVYLRHTREISYSYTYGYSNPLLFGTPILVSVPKDISNAKDLYQIILRGMRRYVKVPVNVEHTPISSEEDFASNKEPDSIEQISPGIEPSPNNIVDDEMLSVPVFPVSSCTEDMSDDQCDEPKIKRDFVEKELAKDNQKNKEKMSEDVTPDFLFQICVVNMVGSQNIMSLNYNDDKPVNLNTHSYLAIDCSPQFKKYYSEKLAQETEEHDSWNAVCPPKKTVNLNDCLDLFLQEEKLGEDDPWYCPQCKEHRQAFKKFDLWTLPKVLVIHLKRFSYNRYWRDKIDALVDFPVKQLDLTNYVINKNHPRAVYDLHAVSNHFGGLGGGHYTAYGVNRYDGQWYYFDDASVTSANTESVVSKAAYVLFYTRRDDPDTEIMNTSELLTEDISD</sequence>
<evidence type="ECO:0000256" key="5">
    <source>
        <dbReference type="ARBA" id="ARBA00022786"/>
    </source>
</evidence>
<dbReference type="Pfam" id="PF14836">
    <property type="entry name" value="Ubiquitin_3"/>
    <property type="match status" value="1"/>
</dbReference>